<sequence>MNKISLVFLLTLCAFLISGMGNAVEYPLTVTDSAGRAVNIETPVEKIIVLNSDAAEAVSILGETDKIVGTTDGVSKYKAYYFSNVMGGWEIVGTWKEFNYEKIADLAKNDAGEIESGVLVISYANKAGEVEENLAPFEKIDVAGLDLYNAETLEEEMTTLGAILDREAEAEGYNDWVKEKTAEVVDAVSGLDSPKVYVEGGSGADLGALWTYGRGSAPNDMISLAGGENIIDSDETNPKVEWETVLAGMPEVIIKVPAAINQLGWSNTTAMEAFVGEIESRPGADALPAVKNGRAYVIFRDITLGTGAVVGLTYWAEMIHPEAELDPVGVYQEYLEMRGLDYPEENFFVYPVI</sequence>
<evidence type="ECO:0000259" key="1">
    <source>
        <dbReference type="PROSITE" id="PS50983"/>
    </source>
</evidence>
<dbReference type="PATRIC" id="fig|301375.6.peg.12"/>
<dbReference type="Proteomes" id="UP000053961">
    <property type="component" value="Unassembled WGS sequence"/>
</dbReference>
<dbReference type="Proteomes" id="UP000057043">
    <property type="component" value="Unassembled WGS sequence"/>
</dbReference>
<dbReference type="PANTHER" id="PTHR30535:SF34">
    <property type="entry name" value="MOLYBDATE-BINDING PROTEIN MOLA"/>
    <property type="match status" value="1"/>
</dbReference>
<gene>
    <name evidence="2" type="ORF">XD72_2087</name>
    <name evidence="3" type="ORF">XE07_2156</name>
</gene>
<dbReference type="Gene3D" id="3.40.50.1980">
    <property type="entry name" value="Nitrogenase molybdenum iron protein domain"/>
    <property type="match status" value="2"/>
</dbReference>
<comment type="caution">
    <text evidence="2">The sequence shown here is derived from an EMBL/GenBank/DDBJ whole genome shotgun (WGS) entry which is preliminary data.</text>
</comment>
<evidence type="ECO:0000313" key="4">
    <source>
        <dbReference type="Proteomes" id="UP000053961"/>
    </source>
</evidence>
<evidence type="ECO:0000313" key="5">
    <source>
        <dbReference type="Proteomes" id="UP000057043"/>
    </source>
</evidence>
<dbReference type="SUPFAM" id="SSF53807">
    <property type="entry name" value="Helical backbone' metal receptor"/>
    <property type="match status" value="1"/>
</dbReference>
<organism evidence="2 5">
    <name type="scientific">Methanothrix harundinacea</name>
    <dbReference type="NCBI Taxonomy" id="301375"/>
    <lineage>
        <taxon>Archaea</taxon>
        <taxon>Methanobacteriati</taxon>
        <taxon>Methanobacteriota</taxon>
        <taxon>Stenosarchaea group</taxon>
        <taxon>Methanomicrobia</taxon>
        <taxon>Methanotrichales</taxon>
        <taxon>Methanotrichaceae</taxon>
        <taxon>Methanothrix</taxon>
    </lineage>
</organism>
<dbReference type="InterPro" id="IPR050902">
    <property type="entry name" value="ABC_Transporter_SBP"/>
</dbReference>
<dbReference type="PANTHER" id="PTHR30535">
    <property type="entry name" value="VITAMIN B12-BINDING PROTEIN"/>
    <property type="match status" value="1"/>
</dbReference>
<reference evidence="4 5" key="2">
    <citation type="journal article" date="2015" name="MBio">
        <title>Genome-Resolved Metagenomic Analysis Reveals Roles for Candidate Phyla and Other Microbial Community Members in Biogeochemical Transformations in Oil Reservoirs.</title>
        <authorList>
            <person name="Hu P."/>
            <person name="Tom L."/>
            <person name="Singh A."/>
            <person name="Thomas B.C."/>
            <person name="Baker B.J."/>
            <person name="Piceno Y.M."/>
            <person name="Andersen G.L."/>
            <person name="Banfield J.F."/>
        </authorList>
    </citation>
    <scope>NUCLEOTIDE SEQUENCE [LARGE SCALE GENOMIC DNA]</scope>
    <source>
        <strain evidence="2">57_489</strain>
    </source>
</reference>
<proteinExistence type="predicted"/>
<name>A0A117LEZ8_9EURY</name>
<dbReference type="InterPro" id="IPR002491">
    <property type="entry name" value="ABC_transptr_periplasmic_BD"/>
</dbReference>
<accession>A0A117LEZ8</accession>
<reference evidence="3" key="1">
    <citation type="journal article" date="2015" name="MBio">
        <title>Genome-resolved metagenomic analysis reveals roles for candidate phyla and other microbial community members in biogeochemical transformations in oil reservoirs.</title>
        <authorList>
            <person name="Hu P."/>
            <person name="Tom L."/>
            <person name="Singh A."/>
            <person name="Thomas B.C."/>
            <person name="Baker B.J."/>
            <person name="Piceno Y.M."/>
            <person name="Andersen G.L."/>
            <person name="Banfield J.F."/>
        </authorList>
    </citation>
    <scope>NUCLEOTIDE SEQUENCE [LARGE SCALE GENOMIC DNA]</scope>
    <source>
        <strain evidence="3">56_747</strain>
    </source>
</reference>
<protein>
    <submittedName>
        <fullName evidence="2">Periplasmic binding protein</fullName>
    </submittedName>
</protein>
<dbReference type="Pfam" id="PF01497">
    <property type="entry name" value="Peripla_BP_2"/>
    <property type="match status" value="1"/>
</dbReference>
<dbReference type="EMBL" id="LGFT01000066">
    <property type="protein sequence ID" value="KUK43525.1"/>
    <property type="molecule type" value="Genomic_DNA"/>
</dbReference>
<dbReference type="EMBL" id="LGHB01000051">
    <property type="protein sequence ID" value="KUK94432.1"/>
    <property type="molecule type" value="Genomic_DNA"/>
</dbReference>
<feature type="domain" description="Fe/B12 periplasmic-binding" evidence="1">
    <location>
        <begin position="46"/>
        <end position="327"/>
    </location>
</feature>
<evidence type="ECO:0000313" key="2">
    <source>
        <dbReference type="EMBL" id="KUK43525.1"/>
    </source>
</evidence>
<evidence type="ECO:0000313" key="3">
    <source>
        <dbReference type="EMBL" id="KUK94432.1"/>
    </source>
</evidence>
<dbReference type="AlphaFoldDB" id="A0A117LEZ8"/>
<dbReference type="PROSITE" id="PS50983">
    <property type="entry name" value="FE_B12_PBP"/>
    <property type="match status" value="1"/>
</dbReference>